<evidence type="ECO:0000256" key="1">
    <source>
        <dbReference type="ARBA" id="ARBA00004453"/>
    </source>
</evidence>
<dbReference type="GO" id="GO:0003690">
    <property type="term" value="F:double-stranded DNA binding"/>
    <property type="evidence" value="ECO:0007669"/>
    <property type="project" value="TreeGrafter"/>
</dbReference>
<dbReference type="InterPro" id="IPR007358">
    <property type="entry name" value="Nucleoid_associated_NdpA"/>
</dbReference>
<dbReference type="PANTHER" id="PTHR38772">
    <property type="match status" value="1"/>
</dbReference>
<protein>
    <submittedName>
        <fullName evidence="4">Nucleoid-associated protein</fullName>
    </submittedName>
</protein>
<dbReference type="EMBL" id="CP065217">
    <property type="protein sequence ID" value="QPL54788.1"/>
    <property type="molecule type" value="Genomic_DNA"/>
</dbReference>
<reference evidence="4 5" key="1">
    <citation type="submission" date="2020-11" db="EMBL/GenBank/DDBJ databases">
        <title>Complete and Circularized Genome Assembly of a human isolate of Vibrio navarrensis biotype pommerensis with MiSeq and MinION Sequence Data.</title>
        <authorList>
            <person name="Schwartz K."/>
            <person name="Borowiak M."/>
            <person name="Deneke C."/>
            <person name="Balau V."/>
            <person name="Metelmann C."/>
            <person name="Strauch E."/>
        </authorList>
    </citation>
    <scope>NUCLEOTIDE SEQUENCE [LARGE SCALE GENOMIC DNA]</scope>
    <source>
        <strain evidence="4 5">20-VB00237</strain>
    </source>
</reference>
<name>A0AAJ4LVD9_9VIBR</name>
<dbReference type="GO" id="GO:0043590">
    <property type="term" value="C:bacterial nucleoid"/>
    <property type="evidence" value="ECO:0007669"/>
    <property type="project" value="TreeGrafter"/>
</dbReference>
<gene>
    <name evidence="4" type="ORF">I3X05_06590</name>
</gene>
<dbReference type="RefSeq" id="WP_337971035.1">
    <property type="nucleotide sequence ID" value="NZ_CP065217.1"/>
</dbReference>
<evidence type="ECO:0000256" key="2">
    <source>
        <dbReference type="ARBA" id="ARBA00009035"/>
    </source>
</evidence>
<comment type="similarity">
    <text evidence="2">Belongs to the YejK family.</text>
</comment>
<dbReference type="GO" id="GO:0003727">
    <property type="term" value="F:single-stranded RNA binding"/>
    <property type="evidence" value="ECO:0007669"/>
    <property type="project" value="TreeGrafter"/>
</dbReference>
<evidence type="ECO:0000313" key="4">
    <source>
        <dbReference type="EMBL" id="QPL54788.1"/>
    </source>
</evidence>
<dbReference type="Proteomes" id="UP000594435">
    <property type="component" value="Chromosome 1"/>
</dbReference>
<evidence type="ECO:0000256" key="3">
    <source>
        <dbReference type="ARBA" id="ARBA00022490"/>
    </source>
</evidence>
<sequence length="334" mass="37626">MSFQVTNAYINEIIENDMGELIPMHSIDNLGPQIGFAEFERLVEQAHRAFSSKPAKGFGFFDADSNFKKMIDLMLDGADFNEFAFLENTHLISELSKYPFADTGLVVFARYWHFANDLLLVAIIPFTEGMKISFGRNLSRLTFLDISGITIAAVVNITEYQTNPDSKRYVSYIKGRAGRRVGDFFFDFLGIQNGIDIKMQNTILMQAVNDFINDQTTEQDEALLIRKQVKTHCFDVAKLGEEVDIAELSGEIPTNNGQSFENYVIENGYELAPQFPVDKKMISKLVAYKGAGGGINIQFDRALLSERVFYDVETDTLTIKGTPPNLRDQLVRGL</sequence>
<dbReference type="AlphaFoldDB" id="A0AAJ4LVD9"/>
<proteinExistence type="inferred from homology"/>
<dbReference type="PANTHER" id="PTHR38772:SF1">
    <property type="entry name" value="NUCLEOID-ASSOCIATED PROTEIN YEJK"/>
    <property type="match status" value="1"/>
</dbReference>
<organism evidence="4 5">
    <name type="scientific">Vibrio navarrensis</name>
    <dbReference type="NCBI Taxonomy" id="29495"/>
    <lineage>
        <taxon>Bacteria</taxon>
        <taxon>Pseudomonadati</taxon>
        <taxon>Pseudomonadota</taxon>
        <taxon>Gammaproteobacteria</taxon>
        <taxon>Vibrionales</taxon>
        <taxon>Vibrionaceae</taxon>
        <taxon>Vibrio</taxon>
    </lineage>
</organism>
<evidence type="ECO:0000313" key="5">
    <source>
        <dbReference type="Proteomes" id="UP000594435"/>
    </source>
</evidence>
<keyword evidence="3" id="KW-0963">Cytoplasm</keyword>
<dbReference type="Pfam" id="PF04245">
    <property type="entry name" value="NA37"/>
    <property type="match status" value="1"/>
</dbReference>
<comment type="subcellular location">
    <subcellularLocation>
        <location evidence="1">Cytoplasm</location>
        <location evidence="1">Nucleoid</location>
    </subcellularLocation>
</comment>
<accession>A0AAJ4LVD9</accession>